<reference evidence="1 2" key="1">
    <citation type="submission" date="2019-09" db="EMBL/GenBank/DDBJ databases">
        <title>Serinicoccus pratensis sp. nov., isolated from meadow soil.</title>
        <authorList>
            <person name="Zhang W."/>
        </authorList>
    </citation>
    <scope>NUCLEOTIDE SEQUENCE [LARGE SCALE GENOMIC DNA]</scope>
    <source>
        <strain evidence="1 2">W204</strain>
    </source>
</reference>
<sequence length="103" mass="11336">MSEPDETPVSNPLRSELSRLLSQVQEARSQVPGMAGPLSAIGDGQAWQGPAARRFHNQHLSPTAQALYVPLDRLEDEVRVARDAQPAEVSPEQAELIRQQWGL</sequence>
<dbReference type="Proteomes" id="UP000326546">
    <property type="component" value="Chromosome"/>
</dbReference>
<dbReference type="OrthoDB" id="3542564at2"/>
<evidence type="ECO:0000313" key="2">
    <source>
        <dbReference type="Proteomes" id="UP000326546"/>
    </source>
</evidence>
<protein>
    <submittedName>
        <fullName evidence="1">Uncharacterized protein</fullName>
    </submittedName>
</protein>
<dbReference type="EMBL" id="CP044427">
    <property type="protein sequence ID" value="QFG69684.1"/>
    <property type="molecule type" value="Genomic_DNA"/>
</dbReference>
<dbReference type="RefSeq" id="WP_158062178.1">
    <property type="nucleotide sequence ID" value="NZ_CP044427.1"/>
</dbReference>
<dbReference type="AlphaFoldDB" id="A0A5J6V8K5"/>
<proteinExistence type="predicted"/>
<accession>A0A5J6V8K5</accession>
<evidence type="ECO:0000313" key="1">
    <source>
        <dbReference type="EMBL" id="QFG69684.1"/>
    </source>
</evidence>
<name>A0A5J6V8K5_9MICO</name>
<keyword evidence="2" id="KW-1185">Reference proteome</keyword>
<gene>
    <name evidence="1" type="ORF">FY030_14115</name>
</gene>
<dbReference type="KEGG" id="serw:FY030_14115"/>
<organism evidence="1 2">
    <name type="scientific">Ornithinimicrobium pratense</name>
    <dbReference type="NCBI Taxonomy" id="2593973"/>
    <lineage>
        <taxon>Bacteria</taxon>
        <taxon>Bacillati</taxon>
        <taxon>Actinomycetota</taxon>
        <taxon>Actinomycetes</taxon>
        <taxon>Micrococcales</taxon>
        <taxon>Ornithinimicrobiaceae</taxon>
        <taxon>Ornithinimicrobium</taxon>
    </lineage>
</organism>